<protein>
    <recommendedName>
        <fullName evidence="13">tRNA (guanine(10)-N(2))-methyltransferase TRMT11</fullName>
        <ecNumber evidence="12">2.1.1.214</ecNumber>
    </recommendedName>
    <alternativeName>
        <fullName evidence="14">tRNA methyltransferase 11 homolog</fullName>
    </alternativeName>
</protein>
<gene>
    <name evidence="18" type="ORF">B5V51_6908</name>
</gene>
<evidence type="ECO:0000256" key="14">
    <source>
        <dbReference type="ARBA" id="ARBA00075308"/>
    </source>
</evidence>
<evidence type="ECO:0000256" key="6">
    <source>
        <dbReference type="ARBA" id="ARBA00022691"/>
    </source>
</evidence>
<keyword evidence="7 15" id="KW-0819">tRNA processing</keyword>
<keyword evidence="6 15" id="KW-0949">S-adenosyl-L-methionine</keyword>
<dbReference type="STRING" id="7102.A0A2A4J6H9"/>
<dbReference type="GO" id="GO:0160102">
    <property type="term" value="F:tRNA (guanine(10)-N2)-methyltransferase activity"/>
    <property type="evidence" value="ECO:0007669"/>
    <property type="project" value="UniProtKB-EC"/>
</dbReference>
<name>A0A2A4J6H9_HELVI</name>
<comment type="caution">
    <text evidence="18">The sequence shown here is derived from an EMBL/GenBank/DDBJ whole genome shotgun (WGS) entry which is preliminary data.</text>
</comment>
<evidence type="ECO:0000256" key="5">
    <source>
        <dbReference type="ARBA" id="ARBA00022679"/>
    </source>
</evidence>
<comment type="catalytic activity">
    <reaction evidence="9">
        <text>guanosine(10) in tRNA + S-adenosyl-L-methionine = N(2)-methylguanosine(10) in tRNA + S-adenosyl-L-homocysteine + H(+)</text>
        <dbReference type="Rhea" id="RHEA:43128"/>
        <dbReference type="Rhea" id="RHEA-COMP:10355"/>
        <dbReference type="Rhea" id="RHEA-COMP:10357"/>
        <dbReference type="ChEBI" id="CHEBI:15378"/>
        <dbReference type="ChEBI" id="CHEBI:57856"/>
        <dbReference type="ChEBI" id="CHEBI:59789"/>
        <dbReference type="ChEBI" id="CHEBI:74269"/>
        <dbReference type="ChEBI" id="CHEBI:74481"/>
        <dbReference type="EC" id="2.1.1.214"/>
    </reaction>
    <physiologicalReaction direction="left-to-right" evidence="9">
        <dbReference type="Rhea" id="RHEA:43129"/>
    </physiologicalReaction>
</comment>
<dbReference type="GO" id="GO:0032259">
    <property type="term" value="P:methylation"/>
    <property type="evidence" value="ECO:0007669"/>
    <property type="project" value="UniProtKB-UniRule"/>
</dbReference>
<comment type="subcellular location">
    <subcellularLocation>
        <location evidence="1">Cytoplasm</location>
    </subcellularLocation>
</comment>
<feature type="domain" description="tRNA (guanine(10)-N(2))-methyltransferase TRMT11 N-terminal" evidence="17">
    <location>
        <begin position="446"/>
        <end position="519"/>
    </location>
</feature>
<evidence type="ECO:0000256" key="9">
    <source>
        <dbReference type="ARBA" id="ARBA00050985"/>
    </source>
</evidence>
<evidence type="ECO:0000259" key="16">
    <source>
        <dbReference type="Pfam" id="PF01170"/>
    </source>
</evidence>
<keyword evidence="5 15" id="KW-0808">Transferase</keyword>
<evidence type="ECO:0000256" key="3">
    <source>
        <dbReference type="ARBA" id="ARBA00022555"/>
    </source>
</evidence>
<sequence length="917" mass="104394">MQNEDKMWRRYLMWFAQEHVDFRHAEMQSIISLLNIPVKFVEKPCIQKPYWIVELPSEDCVRKIASRSVLMKNCIELWSRARTEAQLHVNLKNCLKNSTGRWIVGENKNGISDTCVCPKELIESSCTQKKSFKVEVETFCKHFTMKEKVEKIETFSYLPLVGPVKLKNPDVTLAYLEFYGVDPNDVPEKPYDVFFGKWIADGQRDLIQVHSLKKRQFIGNTSMDAQLAIIMANQAQVKVGDVVLDPFVGSGSLLVAAAHFGGRWIVGENKNGISDTCVCPKELIESSCTQKKSFKVEVETFCKHFTMKEKVEKIETFSYLPLVGPVKLKNPDVTLAYLEFYGVDPNDVPEKPYDVFFGKWIADGQRDLIQVHSLKKRQFIGNTSMDAQLAIIMANQAQVKVGDVVLDPFVGSGSLLVAAAHFGAYVWGSDIDYLMLHARTRPTRVGQKEMQSIISLLNIPVKFVEKPCIQKPYWIVELPSEDCVRKIASRSVLMKNCIELWSRARTEAQLHVNLKNCLKNSTGRWIVGENKNGISDTCVCPKELIESSCTQKKSFKVEVETFCKHFTMKEKVEKIETFSYLPLVGPVKLKNPDVTLAYLEFYGVDPNDVPEKPYDVFFGKWIADGQRDLIQVHSLKKRQFIGNTSMDAQLAIIMANQAQVKVGDVVLDPFVGSGSLLVAAAHFGAYVWGSDIDYLMLHARTRPTRVGQKIRTKEESIRGNMRQYGTESRYLDVVVSDFSLHNWRSDLKFDAIITDPPYGVREPTEKIGIERENYTISEEQLANHVPSKVEYGLSHIYSDLLNFAANHLEMGRRLVCWYPLVREEYQESQLPSHPCLKLVGNSEQVLSKLAARRLLTYEKVQDDAPNMPLDPNAGVHNFREKYFTMGEMTRRERKEKRAGEVAAYLASKMAAMRDDVT</sequence>
<evidence type="ECO:0000256" key="2">
    <source>
        <dbReference type="ARBA" id="ARBA00022490"/>
    </source>
</evidence>
<feature type="domain" description="Ribosomal RNA large subunit methyltransferase K/L-like methyltransferase" evidence="16">
    <location>
        <begin position="637"/>
        <end position="764"/>
    </location>
</feature>
<dbReference type="AlphaFoldDB" id="A0A2A4J6H9"/>
<evidence type="ECO:0000256" key="10">
    <source>
        <dbReference type="ARBA" id="ARBA00056270"/>
    </source>
</evidence>
<dbReference type="CDD" id="cd02440">
    <property type="entry name" value="AdoMet_MTases"/>
    <property type="match status" value="1"/>
</dbReference>
<evidence type="ECO:0000256" key="12">
    <source>
        <dbReference type="ARBA" id="ARBA00066937"/>
    </source>
</evidence>
<feature type="domain" description="tRNA (guanine(10)-N(2))-methyltransferase TRMT11 N-terminal" evidence="17">
    <location>
        <begin position="289"/>
        <end position="366"/>
    </location>
</feature>
<evidence type="ECO:0000256" key="4">
    <source>
        <dbReference type="ARBA" id="ARBA00022603"/>
    </source>
</evidence>
<dbReference type="InterPro" id="IPR000241">
    <property type="entry name" value="RlmKL-like_Mtase"/>
</dbReference>
<keyword evidence="8 15" id="KW-0694">RNA-binding</keyword>
<keyword evidence="4 15" id="KW-0489">Methyltransferase</keyword>
<evidence type="ECO:0000259" key="17">
    <source>
        <dbReference type="Pfam" id="PF25904"/>
    </source>
</evidence>
<dbReference type="PANTHER" id="PTHR13370:SF3">
    <property type="entry name" value="TRNA (GUANINE(10)-N2)-METHYLTRANSFERASE HOMOLOG"/>
    <property type="match status" value="1"/>
</dbReference>
<organism evidence="18">
    <name type="scientific">Heliothis virescens</name>
    <name type="common">Tobacco budworm moth</name>
    <dbReference type="NCBI Taxonomy" id="7102"/>
    <lineage>
        <taxon>Eukaryota</taxon>
        <taxon>Metazoa</taxon>
        <taxon>Ecdysozoa</taxon>
        <taxon>Arthropoda</taxon>
        <taxon>Hexapoda</taxon>
        <taxon>Insecta</taxon>
        <taxon>Pterygota</taxon>
        <taxon>Neoptera</taxon>
        <taxon>Endopterygota</taxon>
        <taxon>Lepidoptera</taxon>
        <taxon>Glossata</taxon>
        <taxon>Ditrysia</taxon>
        <taxon>Noctuoidea</taxon>
        <taxon>Noctuidae</taxon>
        <taxon>Heliothinae</taxon>
        <taxon>Heliothis</taxon>
    </lineage>
</organism>
<evidence type="ECO:0000256" key="1">
    <source>
        <dbReference type="ARBA" id="ARBA00004496"/>
    </source>
</evidence>
<comment type="similarity">
    <text evidence="15">Belongs to the class I-like SAM-binding methyltransferase superfamily. TRM11 methyltransferase family.</text>
</comment>
<dbReference type="Pfam" id="PF01170">
    <property type="entry name" value="UPF0020"/>
    <property type="match status" value="3"/>
</dbReference>
<evidence type="ECO:0000256" key="15">
    <source>
        <dbReference type="PROSITE-ProRule" id="PRU00959"/>
    </source>
</evidence>
<feature type="domain" description="tRNA (guanine(10)-N(2))-methyltransferase TRMT11 N-terminal" evidence="17">
    <location>
        <begin position="10"/>
        <end position="96"/>
    </location>
</feature>
<dbReference type="GO" id="GO:0043527">
    <property type="term" value="C:tRNA methyltransferase complex"/>
    <property type="evidence" value="ECO:0007669"/>
    <property type="project" value="UniProtKB-ARBA"/>
</dbReference>
<keyword evidence="2" id="KW-0963">Cytoplasm</keyword>
<feature type="domain" description="Ribosomal RNA large subunit methyltransferase K/L-like methyltransferase" evidence="16">
    <location>
        <begin position="376"/>
        <end position="427"/>
    </location>
</feature>
<dbReference type="InterPro" id="IPR059073">
    <property type="entry name" value="TRMT11_N"/>
</dbReference>
<feature type="domain" description="Ribosomal RNA large subunit methyltransferase K/L-like methyltransferase" evidence="16">
    <location>
        <begin position="214"/>
        <end position="286"/>
    </location>
</feature>
<reference evidence="18" key="1">
    <citation type="submission" date="2017-09" db="EMBL/GenBank/DDBJ databases">
        <title>Contemporary evolution of a Lepidopteran species, Heliothis virescens, in response to modern agricultural practices.</title>
        <authorList>
            <person name="Fritz M.L."/>
            <person name="Deyonke A.M."/>
            <person name="Papanicolaou A."/>
            <person name="Micinski S."/>
            <person name="Westbrook J."/>
            <person name="Gould F."/>
        </authorList>
    </citation>
    <scope>NUCLEOTIDE SEQUENCE [LARGE SCALE GENOMIC DNA]</scope>
    <source>
        <strain evidence="18">HvINT-</strain>
        <tissue evidence="18">Whole body</tissue>
    </source>
</reference>
<comment type="subunit">
    <text evidence="11">Part of the heterodimeric TRMT11-TRM112 methyltransferase complex; this complex forms an active tRNA methyltransferase, where TRMT112 acts as an activator of the catalytic subunit TRMT11.</text>
</comment>
<dbReference type="PROSITE" id="PS00092">
    <property type="entry name" value="N6_MTASE"/>
    <property type="match status" value="1"/>
</dbReference>
<evidence type="ECO:0000313" key="18">
    <source>
        <dbReference type="EMBL" id="PCG67050.1"/>
    </source>
</evidence>
<evidence type="ECO:0000256" key="11">
    <source>
        <dbReference type="ARBA" id="ARBA00065434"/>
    </source>
</evidence>
<dbReference type="GO" id="GO:0008033">
    <property type="term" value="P:tRNA processing"/>
    <property type="evidence" value="ECO:0007669"/>
    <property type="project" value="UniProtKB-UniRule"/>
</dbReference>
<dbReference type="Gene3D" id="3.40.50.150">
    <property type="entry name" value="Vaccinia Virus protein VP39"/>
    <property type="match status" value="3"/>
</dbReference>
<evidence type="ECO:0000256" key="7">
    <source>
        <dbReference type="ARBA" id="ARBA00022694"/>
    </source>
</evidence>
<comment type="function">
    <text evidence="10">Catalytic subunit of the TRMT11-TRM112 methyltransferase complex, that specifically mediates the S-adenosyl-L-methionine-dependent N(2)-methylation of guanosine nucleotide at position 10 (m2G10) in tRNAs. This is one of the major tRNA (guanine-N(2))-methyltransferases.</text>
</comment>
<dbReference type="PANTHER" id="PTHR13370">
    <property type="entry name" value="RNA METHYLASE-RELATED"/>
    <property type="match status" value="1"/>
</dbReference>
<dbReference type="EMBL" id="NWSH01003045">
    <property type="protein sequence ID" value="PCG67050.1"/>
    <property type="molecule type" value="Genomic_DNA"/>
</dbReference>
<dbReference type="InterPro" id="IPR029063">
    <property type="entry name" value="SAM-dependent_MTases_sf"/>
</dbReference>
<dbReference type="PROSITE" id="PS51627">
    <property type="entry name" value="SAM_MT_TRM11"/>
    <property type="match status" value="1"/>
</dbReference>
<dbReference type="EC" id="2.1.1.214" evidence="12"/>
<evidence type="ECO:0000256" key="8">
    <source>
        <dbReference type="ARBA" id="ARBA00022884"/>
    </source>
</evidence>
<dbReference type="GO" id="GO:0005737">
    <property type="term" value="C:cytoplasm"/>
    <property type="evidence" value="ECO:0007669"/>
    <property type="project" value="UniProtKB-SubCell"/>
</dbReference>
<dbReference type="GO" id="GO:0000049">
    <property type="term" value="F:tRNA binding"/>
    <property type="evidence" value="ECO:0007669"/>
    <property type="project" value="UniProtKB-UniRule"/>
</dbReference>
<feature type="domain" description="tRNA (guanine(10)-N(2))-methyltransferase TRMT11 N-terminal" evidence="17">
    <location>
        <begin position="127"/>
        <end position="204"/>
    </location>
</feature>
<dbReference type="SUPFAM" id="SSF53335">
    <property type="entry name" value="S-adenosyl-L-methionine-dependent methyltransferases"/>
    <property type="match status" value="3"/>
</dbReference>
<feature type="domain" description="tRNA (guanine(10)-N(2))-methyltransferase TRMT11 N-terminal" evidence="17">
    <location>
        <begin position="550"/>
        <end position="627"/>
    </location>
</feature>
<dbReference type="InterPro" id="IPR002052">
    <property type="entry name" value="DNA_methylase_N6_adenine_CS"/>
</dbReference>
<accession>A0A2A4J6H9</accession>
<dbReference type="Pfam" id="PF25904">
    <property type="entry name" value="Tmrp11_N"/>
    <property type="match status" value="5"/>
</dbReference>
<proteinExistence type="inferred from homology"/>
<evidence type="ECO:0000256" key="13">
    <source>
        <dbReference type="ARBA" id="ARBA00067484"/>
    </source>
</evidence>
<keyword evidence="3 15" id="KW-0820">tRNA-binding</keyword>
<dbReference type="InterPro" id="IPR016691">
    <property type="entry name" value="TRMT11"/>
</dbReference>